<protein>
    <recommendedName>
        <fullName evidence="10">G protein-coupled receptor 137C</fullName>
    </recommendedName>
</protein>
<keyword evidence="3 7" id="KW-1133">Transmembrane helix</keyword>
<dbReference type="Proteomes" id="UP001176940">
    <property type="component" value="Unassembled WGS sequence"/>
</dbReference>
<keyword evidence="2 7" id="KW-0812">Transmembrane</keyword>
<evidence type="ECO:0000313" key="8">
    <source>
        <dbReference type="EMBL" id="CAJ0928172.1"/>
    </source>
</evidence>
<keyword evidence="4 7" id="KW-0472">Membrane</keyword>
<evidence type="ECO:0000256" key="2">
    <source>
        <dbReference type="ARBA" id="ARBA00022692"/>
    </source>
</evidence>
<comment type="subcellular location">
    <subcellularLocation>
        <location evidence="1">Lysosome membrane</location>
        <topology evidence="1">Multi-pass membrane protein</topology>
    </subcellularLocation>
</comment>
<sequence length="391" mass="43466">MSAAIPWAVQLGLTVLCTALCSLLFLAVYVQLWLLLHYKLKRLSYQSLLLFLGLLWAGFRTVLFSCYLSSCARASVLQPFPHWLLYCAPICLQFCSLCVLTLYFSQVIFKARCSPEFNRYKIPLHLGFFLTSLAFLTVNLSCILLGGGADDQRGWITMIRMIFSDCLFAICSISLANNTYRIANMSPAYVYLESKGTSGSQAVVTGSIISALYILRALYNLVVVSIQPESKPSPFSYGWSGVSDHAVTEDPNSLEYLIFVLILLFCEFLPMALITNFFRAKKLSQNLEPAGMVNSHSFGSRAYFFDNPRRYDSDDDLPRLAGARPERTSLSSTPKSSGWYGAICPTSSCALAPPLARQLPGLPSCLHVVAIHWHDPTDRGATCTFCRHLSL</sequence>
<evidence type="ECO:0008006" key="10">
    <source>
        <dbReference type="Google" id="ProtNLM"/>
    </source>
</evidence>
<feature type="transmembrane region" description="Helical" evidence="7">
    <location>
        <begin position="12"/>
        <end position="36"/>
    </location>
</feature>
<evidence type="ECO:0000256" key="5">
    <source>
        <dbReference type="ARBA" id="ARBA00023228"/>
    </source>
</evidence>
<dbReference type="PANTHER" id="PTHR15146:SF1">
    <property type="entry name" value="INTEGRAL MEMBRANE PROTEIN GPR137C"/>
    <property type="match status" value="1"/>
</dbReference>
<organism evidence="8 9">
    <name type="scientific">Ranitomeya imitator</name>
    <name type="common">mimic poison frog</name>
    <dbReference type="NCBI Taxonomy" id="111125"/>
    <lineage>
        <taxon>Eukaryota</taxon>
        <taxon>Metazoa</taxon>
        <taxon>Chordata</taxon>
        <taxon>Craniata</taxon>
        <taxon>Vertebrata</taxon>
        <taxon>Euteleostomi</taxon>
        <taxon>Amphibia</taxon>
        <taxon>Batrachia</taxon>
        <taxon>Anura</taxon>
        <taxon>Neobatrachia</taxon>
        <taxon>Hyloidea</taxon>
        <taxon>Dendrobatidae</taxon>
        <taxon>Dendrobatinae</taxon>
        <taxon>Ranitomeya</taxon>
    </lineage>
</organism>
<dbReference type="PANTHER" id="PTHR15146">
    <property type="entry name" value="INTEGRAL MEMBRANE PROTEIN GPR137"/>
    <property type="match status" value="1"/>
</dbReference>
<accession>A0ABN9L122</accession>
<reference evidence="8" key="1">
    <citation type="submission" date="2023-07" db="EMBL/GenBank/DDBJ databases">
        <authorList>
            <person name="Stuckert A."/>
        </authorList>
    </citation>
    <scope>NUCLEOTIDE SEQUENCE</scope>
</reference>
<feature type="transmembrane region" description="Helical" evidence="7">
    <location>
        <begin position="256"/>
        <end position="278"/>
    </location>
</feature>
<evidence type="ECO:0000256" key="1">
    <source>
        <dbReference type="ARBA" id="ARBA00004155"/>
    </source>
</evidence>
<evidence type="ECO:0000256" key="3">
    <source>
        <dbReference type="ARBA" id="ARBA00022989"/>
    </source>
</evidence>
<evidence type="ECO:0000313" key="9">
    <source>
        <dbReference type="Proteomes" id="UP001176940"/>
    </source>
</evidence>
<comment type="caution">
    <text evidence="8">The sequence shown here is derived from an EMBL/GenBank/DDBJ whole genome shotgun (WGS) entry which is preliminary data.</text>
</comment>
<evidence type="ECO:0000256" key="7">
    <source>
        <dbReference type="SAM" id="Phobius"/>
    </source>
</evidence>
<evidence type="ECO:0000256" key="4">
    <source>
        <dbReference type="ARBA" id="ARBA00023136"/>
    </source>
</evidence>
<feature type="transmembrane region" description="Helical" evidence="7">
    <location>
        <begin position="126"/>
        <end position="149"/>
    </location>
</feature>
<dbReference type="EMBL" id="CAUEEQ010004847">
    <property type="protein sequence ID" value="CAJ0928172.1"/>
    <property type="molecule type" value="Genomic_DNA"/>
</dbReference>
<gene>
    <name evidence="8" type="ORF">RIMI_LOCUS3265474</name>
</gene>
<name>A0ABN9L122_9NEOB</name>
<proteinExistence type="predicted"/>
<evidence type="ECO:0000256" key="6">
    <source>
        <dbReference type="SAM" id="MobiDB-lite"/>
    </source>
</evidence>
<feature type="transmembrane region" description="Helical" evidence="7">
    <location>
        <begin position="155"/>
        <end position="176"/>
    </location>
</feature>
<feature type="region of interest" description="Disordered" evidence="6">
    <location>
        <begin position="315"/>
        <end position="336"/>
    </location>
</feature>
<keyword evidence="5" id="KW-0458">Lysosome</keyword>
<feature type="transmembrane region" description="Helical" evidence="7">
    <location>
        <begin position="82"/>
        <end position="105"/>
    </location>
</feature>
<feature type="transmembrane region" description="Helical" evidence="7">
    <location>
        <begin position="202"/>
        <end position="226"/>
    </location>
</feature>
<feature type="transmembrane region" description="Helical" evidence="7">
    <location>
        <begin position="48"/>
        <end position="70"/>
    </location>
</feature>
<keyword evidence="9" id="KW-1185">Reference proteome</keyword>
<dbReference type="InterPro" id="IPR029723">
    <property type="entry name" value="GPR137"/>
</dbReference>